<keyword evidence="2" id="KW-0472">Membrane</keyword>
<feature type="transmembrane region" description="Helical" evidence="2">
    <location>
        <begin position="491"/>
        <end position="515"/>
    </location>
</feature>
<feature type="compositionally biased region" description="Acidic residues" evidence="1">
    <location>
        <begin position="25"/>
        <end position="34"/>
    </location>
</feature>
<comment type="caution">
    <text evidence="3">The sequence shown here is derived from an EMBL/GenBank/DDBJ whole genome shotgun (WGS) entry which is preliminary data.</text>
</comment>
<feature type="transmembrane region" description="Helical" evidence="2">
    <location>
        <begin position="333"/>
        <end position="356"/>
    </location>
</feature>
<evidence type="ECO:0008006" key="5">
    <source>
        <dbReference type="Google" id="ProtNLM"/>
    </source>
</evidence>
<feature type="transmembrane region" description="Helical" evidence="2">
    <location>
        <begin position="81"/>
        <end position="99"/>
    </location>
</feature>
<name>A0ABN2PV57_9MICO</name>
<feature type="transmembrane region" description="Helical" evidence="2">
    <location>
        <begin position="909"/>
        <end position="927"/>
    </location>
</feature>
<organism evidence="3 4">
    <name type="scientific">Microbacterium aoyamense</name>
    <dbReference type="NCBI Taxonomy" id="344166"/>
    <lineage>
        <taxon>Bacteria</taxon>
        <taxon>Bacillati</taxon>
        <taxon>Actinomycetota</taxon>
        <taxon>Actinomycetes</taxon>
        <taxon>Micrococcales</taxon>
        <taxon>Microbacteriaceae</taxon>
        <taxon>Microbacterium</taxon>
    </lineage>
</organism>
<sequence length="971" mass="107058">MTRRRGRRRDGPDAHGDPALPAAEADTELEEDLDGPPPPGAIVLPAPRHTPVYAALSRILLRLETRVRAAGSTSVRWATRAVWAVVALVGVLLLFGPVINKPLSFDDITSSASTATERWIARSFTSDVEILRDDGGRMSMRVHETIEVYFPDDVSDDRIERVIASQYEGHDLHPTIERVTLDGTQVDPRIARGATRTTVAVVEDDDFSGDHIVEYEYTLHDVAFTETDASTRLTEEVVLWDAFGPSWPHGVAESHLTITVGDDLVDAYSRQPSAGIAWLLVGDSVTLTPDRDAGNAVVYTVDNDQNIPPHAQFWFDLRFQPGTFAMPPPSALFWIQAVGPFVPLILLAVTLLFALAARAVAWSDARGRAWFISQSAPQSDVSPALATRLTRTVQLSPLVDAVAAYQLSPQDSRRRRALVRAARRAGRAGNLPAAWLTYLDRVAWREQFTRGLRRIPRGFVRDSFLGASLALTVVQWGLVRQLSYQFALSVYWWPVAIVVVTTALALIVVAIALTARPLTRQGALRREHLLGLELYLAQTSGLERTSLKDRLLPYAVMFARPRDVRRSVAALVEEAGFAREKIDDPDFVTGPRLAVRILSVVPVLVALALVIWAPVHLRGTPEDEVYSGDLPGDYGVFVQEFRSDATVVGAEDGRLGVEVEERLSADVGSNYRDVPQVLRQWRDVVGGHDMGLSVESVTVDGAAVPFDVGRTQGMALLQTRIGDEWPGEHEIIIRYTLADAVGTVNEDGQWRDQLRWTALTPGWDYGWSGVDHEVEDVSFSISVPQEIVDDATTASGWFERVRFRDELELTPFGRGEASGDLITYDLALVDDDGWWGSAGHSDIGVQLQFPDGTYGEPRPASWVWFSITMALPFAVPLIFGAVAVCFALIGLVVQAVAPERLRGGILRDLVRWVPPWLTAAQLVSWFWASVEASADDPVLWQLGIPLVISAVLSIAVLYSTRRRTRRSARTD</sequence>
<dbReference type="EMBL" id="BAAAOF010000005">
    <property type="protein sequence ID" value="GAA1933396.1"/>
    <property type="molecule type" value="Genomic_DNA"/>
</dbReference>
<evidence type="ECO:0000313" key="4">
    <source>
        <dbReference type="Proteomes" id="UP001501343"/>
    </source>
</evidence>
<proteinExistence type="predicted"/>
<reference evidence="3 4" key="1">
    <citation type="journal article" date="2019" name="Int. J. Syst. Evol. Microbiol.">
        <title>The Global Catalogue of Microorganisms (GCM) 10K type strain sequencing project: providing services to taxonomists for standard genome sequencing and annotation.</title>
        <authorList>
            <consortium name="The Broad Institute Genomics Platform"/>
            <consortium name="The Broad Institute Genome Sequencing Center for Infectious Disease"/>
            <person name="Wu L."/>
            <person name="Ma J."/>
        </authorList>
    </citation>
    <scope>NUCLEOTIDE SEQUENCE [LARGE SCALE GENOMIC DNA]</scope>
    <source>
        <strain evidence="3 4">JCM 14900</strain>
    </source>
</reference>
<keyword evidence="2" id="KW-1133">Transmembrane helix</keyword>
<gene>
    <name evidence="3" type="ORF">GCM10009775_26710</name>
</gene>
<feature type="region of interest" description="Disordered" evidence="1">
    <location>
        <begin position="1"/>
        <end position="46"/>
    </location>
</feature>
<dbReference type="RefSeq" id="WP_248147563.1">
    <property type="nucleotide sequence ID" value="NZ_BAAAOF010000005.1"/>
</dbReference>
<accession>A0ABN2PV57</accession>
<feature type="transmembrane region" description="Helical" evidence="2">
    <location>
        <begin position="873"/>
        <end position="897"/>
    </location>
</feature>
<feature type="transmembrane region" description="Helical" evidence="2">
    <location>
        <begin position="593"/>
        <end position="615"/>
    </location>
</feature>
<keyword evidence="4" id="KW-1185">Reference proteome</keyword>
<feature type="transmembrane region" description="Helical" evidence="2">
    <location>
        <begin position="939"/>
        <end position="959"/>
    </location>
</feature>
<evidence type="ECO:0000256" key="2">
    <source>
        <dbReference type="SAM" id="Phobius"/>
    </source>
</evidence>
<evidence type="ECO:0000313" key="3">
    <source>
        <dbReference type="EMBL" id="GAA1933396.1"/>
    </source>
</evidence>
<keyword evidence="2" id="KW-0812">Transmembrane</keyword>
<dbReference type="Proteomes" id="UP001501343">
    <property type="component" value="Unassembled WGS sequence"/>
</dbReference>
<evidence type="ECO:0000256" key="1">
    <source>
        <dbReference type="SAM" id="MobiDB-lite"/>
    </source>
</evidence>
<feature type="transmembrane region" description="Helical" evidence="2">
    <location>
        <begin position="459"/>
        <end position="479"/>
    </location>
</feature>
<protein>
    <recommendedName>
        <fullName evidence="5">DUF2207 domain-containing protein</fullName>
    </recommendedName>
</protein>